<evidence type="ECO:0000313" key="1">
    <source>
        <dbReference type="EMBL" id="GIM47562.1"/>
    </source>
</evidence>
<keyword evidence="2" id="KW-1185">Reference proteome</keyword>
<dbReference type="Gene3D" id="6.10.140.1110">
    <property type="match status" value="1"/>
</dbReference>
<gene>
    <name evidence="1" type="ORF">DNHGIG_31110</name>
</gene>
<dbReference type="RefSeq" id="WP_282200526.1">
    <property type="nucleotide sequence ID" value="NZ_BOQE01000001.1"/>
</dbReference>
<name>A0AAV4LJL8_9BACL</name>
<dbReference type="Proteomes" id="UP001057291">
    <property type="component" value="Unassembled WGS sequence"/>
</dbReference>
<dbReference type="EMBL" id="BOQE01000001">
    <property type="protein sequence ID" value="GIM47562.1"/>
    <property type="molecule type" value="Genomic_DNA"/>
</dbReference>
<sequence length="141" mass="16045">MDKITIRQPVMVKFIVTEQTKQLIVRELQQAITNVGVELDQLEFHAKRALEEAKKQGLHAVEAVQQQIESERKARLERREQLMAHLTQIQQAELGSELPHGQVETTIEVKVGDSWEDIMRGGEIVLKDGIVHEIRRVGGAH</sequence>
<dbReference type="AlphaFoldDB" id="A0AAV4LJL8"/>
<protein>
    <recommendedName>
        <fullName evidence="3">YlqD protein</fullName>
    </recommendedName>
</protein>
<reference evidence="1" key="1">
    <citation type="journal article" date="2023" name="Int. J. Syst. Evol. Microbiol.">
        <title>Collibacillus ludicampi gen. nov., sp. nov., a new soil bacterium of the family Alicyclobacillaceae.</title>
        <authorList>
            <person name="Jojima T."/>
            <person name="Ioku Y."/>
            <person name="Fukuta Y."/>
            <person name="Shirasaka N."/>
            <person name="Matsumura Y."/>
            <person name="Mori M."/>
        </authorList>
    </citation>
    <scope>NUCLEOTIDE SEQUENCE</scope>
    <source>
        <strain evidence="1">TP075</strain>
    </source>
</reference>
<evidence type="ECO:0000313" key="2">
    <source>
        <dbReference type="Proteomes" id="UP001057291"/>
    </source>
</evidence>
<dbReference type="InterPro" id="IPR021297">
    <property type="entry name" value="YlqD"/>
</dbReference>
<organism evidence="1 2">
    <name type="scientific">Collibacillus ludicampi</name>
    <dbReference type="NCBI Taxonomy" id="2771369"/>
    <lineage>
        <taxon>Bacteria</taxon>
        <taxon>Bacillati</taxon>
        <taxon>Bacillota</taxon>
        <taxon>Bacilli</taxon>
        <taxon>Bacillales</taxon>
        <taxon>Alicyclobacillaceae</taxon>
        <taxon>Collibacillus</taxon>
    </lineage>
</organism>
<dbReference type="Pfam" id="PF11068">
    <property type="entry name" value="YlqD"/>
    <property type="match status" value="1"/>
</dbReference>
<comment type="caution">
    <text evidence="1">The sequence shown here is derived from an EMBL/GenBank/DDBJ whole genome shotgun (WGS) entry which is preliminary data.</text>
</comment>
<proteinExistence type="predicted"/>
<accession>A0AAV4LJL8</accession>
<evidence type="ECO:0008006" key="3">
    <source>
        <dbReference type="Google" id="ProtNLM"/>
    </source>
</evidence>